<dbReference type="PRINTS" id="PR00792">
    <property type="entry name" value="PEPSIN"/>
</dbReference>
<evidence type="ECO:0000313" key="11">
    <source>
        <dbReference type="EMBL" id="KAK3050274.1"/>
    </source>
</evidence>
<dbReference type="InterPro" id="IPR001969">
    <property type="entry name" value="Aspartic_peptidase_AS"/>
</dbReference>
<dbReference type="SUPFAM" id="SSF50630">
    <property type="entry name" value="Acid proteases"/>
    <property type="match status" value="1"/>
</dbReference>
<evidence type="ECO:0000256" key="9">
    <source>
        <dbReference type="SAM" id="SignalP"/>
    </source>
</evidence>
<sequence length="534" mass="54633">MRSTLVACELLLASAAVALPEISIAKRRKHGALPVMKKRQNAVGTTVYDIVTYSTGGAYYANITVGSPPQQQVVILDTGSSDLYFDASSAAACQTNGAYACRGGVFDPSKSNTYGIVEPAPAFDTRFGDGSTASGPFAEDTVCISDVCISNVQFGVAEQVKATTGYAIGLMGLGYSENEATRHVYPNIPEVLKDAGVINSRMYSVYLNDEGATSGTILFGGIDTSKYTGALQTVDTLPDIQTGVIDQFVTAVTDLKATVDGSTSAVFSNGKPGLDAYRQNSGSLPVLLDTGSAAWSVPPSVYTALVSNFPYINRQGVCDCKYADSADTMTVTFNGQLDITVPAKEFIVPAYNRTTNQPYQDQSGAGQCVFMVVPSKGTGMGFDTLGDAVLRSMYVVFDLDQGQMSLAQAAVNSTADPDIRVVAAGAGGVANAAKNVKSAAPMSSSFPIAPQINGTATFAVSTAKTTVGSATGTAAVPADAQVGASGSTGTSSGSTGTSTKGAASSLVVPGFDWSSFGVLGLAAGMAVLGAGLVL</sequence>
<accession>A0AAJ0GA33</accession>
<evidence type="ECO:0000256" key="8">
    <source>
        <dbReference type="RuleBase" id="RU000454"/>
    </source>
</evidence>
<proteinExistence type="inferred from homology"/>
<keyword evidence="7" id="KW-1015">Disulfide bond</keyword>
<keyword evidence="4 8" id="KW-0064">Aspartyl protease</keyword>
<dbReference type="InterPro" id="IPR033876">
    <property type="entry name" value="SAP-like"/>
</dbReference>
<evidence type="ECO:0000256" key="1">
    <source>
        <dbReference type="ARBA" id="ARBA00007447"/>
    </source>
</evidence>
<evidence type="ECO:0000256" key="7">
    <source>
        <dbReference type="PIRSR" id="PIRSR601461-2"/>
    </source>
</evidence>
<dbReference type="GO" id="GO:0004190">
    <property type="term" value="F:aspartic-type endopeptidase activity"/>
    <property type="evidence" value="ECO:0007669"/>
    <property type="project" value="UniProtKB-KW"/>
</dbReference>
<feature type="chain" id="PRO_5042504607" description="Peptidase A1 domain-containing protein" evidence="9">
    <location>
        <begin position="19"/>
        <end position="534"/>
    </location>
</feature>
<comment type="caution">
    <text evidence="11">The sequence shown here is derived from an EMBL/GenBank/DDBJ whole genome shotgun (WGS) entry which is preliminary data.</text>
</comment>
<keyword evidence="2 8" id="KW-0645">Protease</keyword>
<feature type="signal peptide" evidence="9">
    <location>
        <begin position="1"/>
        <end position="18"/>
    </location>
</feature>
<dbReference type="InterPro" id="IPR021109">
    <property type="entry name" value="Peptidase_aspartic_dom_sf"/>
</dbReference>
<dbReference type="PANTHER" id="PTHR47966">
    <property type="entry name" value="BETA-SITE APP-CLEAVING ENZYME, ISOFORM A-RELATED"/>
    <property type="match status" value="1"/>
</dbReference>
<dbReference type="InterPro" id="IPR001461">
    <property type="entry name" value="Aspartic_peptidase_A1"/>
</dbReference>
<evidence type="ECO:0000313" key="12">
    <source>
        <dbReference type="Proteomes" id="UP001271007"/>
    </source>
</evidence>
<evidence type="ECO:0000256" key="2">
    <source>
        <dbReference type="ARBA" id="ARBA00022670"/>
    </source>
</evidence>
<dbReference type="PROSITE" id="PS51767">
    <property type="entry name" value="PEPTIDASE_A1"/>
    <property type="match status" value="1"/>
</dbReference>
<keyword evidence="3 9" id="KW-0732">Signal</keyword>
<evidence type="ECO:0000256" key="5">
    <source>
        <dbReference type="ARBA" id="ARBA00022801"/>
    </source>
</evidence>
<feature type="active site" evidence="6">
    <location>
        <position position="77"/>
    </location>
</feature>
<evidence type="ECO:0000256" key="4">
    <source>
        <dbReference type="ARBA" id="ARBA00022750"/>
    </source>
</evidence>
<dbReference type="PROSITE" id="PS00141">
    <property type="entry name" value="ASP_PROTEASE"/>
    <property type="match status" value="1"/>
</dbReference>
<dbReference type="GO" id="GO:0006508">
    <property type="term" value="P:proteolysis"/>
    <property type="evidence" value="ECO:0007669"/>
    <property type="project" value="UniProtKB-KW"/>
</dbReference>
<feature type="active site" evidence="6">
    <location>
        <position position="289"/>
    </location>
</feature>
<dbReference type="Gene3D" id="2.40.70.10">
    <property type="entry name" value="Acid Proteases"/>
    <property type="match status" value="2"/>
</dbReference>
<protein>
    <recommendedName>
        <fullName evidence="10">Peptidase A1 domain-containing protein</fullName>
    </recommendedName>
</protein>
<dbReference type="InterPro" id="IPR033121">
    <property type="entry name" value="PEPTIDASE_A1"/>
</dbReference>
<organism evidence="11 12">
    <name type="scientific">Extremus antarcticus</name>
    <dbReference type="NCBI Taxonomy" id="702011"/>
    <lineage>
        <taxon>Eukaryota</taxon>
        <taxon>Fungi</taxon>
        <taxon>Dikarya</taxon>
        <taxon>Ascomycota</taxon>
        <taxon>Pezizomycotina</taxon>
        <taxon>Dothideomycetes</taxon>
        <taxon>Dothideomycetidae</taxon>
        <taxon>Mycosphaerellales</taxon>
        <taxon>Extremaceae</taxon>
        <taxon>Extremus</taxon>
    </lineage>
</organism>
<feature type="domain" description="Peptidase A1" evidence="10">
    <location>
        <begin position="59"/>
        <end position="407"/>
    </location>
</feature>
<reference evidence="11" key="1">
    <citation type="submission" date="2023-04" db="EMBL/GenBank/DDBJ databases">
        <title>Black Yeasts Isolated from many extreme environments.</title>
        <authorList>
            <person name="Coleine C."/>
            <person name="Stajich J.E."/>
            <person name="Selbmann L."/>
        </authorList>
    </citation>
    <scope>NUCLEOTIDE SEQUENCE</scope>
    <source>
        <strain evidence="11">CCFEE 5312</strain>
    </source>
</reference>
<evidence type="ECO:0000259" key="10">
    <source>
        <dbReference type="PROSITE" id="PS51767"/>
    </source>
</evidence>
<dbReference type="EMBL" id="JAWDJX010000033">
    <property type="protein sequence ID" value="KAK3050274.1"/>
    <property type="molecule type" value="Genomic_DNA"/>
</dbReference>
<comment type="similarity">
    <text evidence="1 8">Belongs to the peptidase A1 family.</text>
</comment>
<keyword evidence="12" id="KW-1185">Reference proteome</keyword>
<gene>
    <name evidence="11" type="ORF">LTR09_008423</name>
</gene>
<evidence type="ECO:0000256" key="3">
    <source>
        <dbReference type="ARBA" id="ARBA00022729"/>
    </source>
</evidence>
<evidence type="ECO:0000256" key="6">
    <source>
        <dbReference type="PIRSR" id="PIRSR601461-1"/>
    </source>
</evidence>
<dbReference type="Pfam" id="PF00026">
    <property type="entry name" value="Asp"/>
    <property type="match status" value="1"/>
</dbReference>
<name>A0AAJ0GA33_9PEZI</name>
<keyword evidence="5 8" id="KW-0378">Hydrolase</keyword>
<dbReference type="PANTHER" id="PTHR47966:SF51">
    <property type="entry name" value="BETA-SITE APP-CLEAVING ENZYME, ISOFORM A-RELATED"/>
    <property type="match status" value="1"/>
</dbReference>
<dbReference type="AlphaFoldDB" id="A0AAJ0GA33"/>
<feature type="disulfide bond" evidence="7">
    <location>
        <begin position="320"/>
        <end position="368"/>
    </location>
</feature>
<dbReference type="CDD" id="cd05474">
    <property type="entry name" value="SAP_like"/>
    <property type="match status" value="1"/>
</dbReference>
<dbReference type="Proteomes" id="UP001271007">
    <property type="component" value="Unassembled WGS sequence"/>
</dbReference>